<evidence type="ECO:0000313" key="3">
    <source>
        <dbReference type="EMBL" id="CAK0875906.1"/>
    </source>
</evidence>
<comment type="caution">
    <text evidence="3">The sequence shown here is derived from an EMBL/GenBank/DDBJ whole genome shotgun (WGS) entry which is preliminary data.</text>
</comment>
<proteinExistence type="predicted"/>
<keyword evidence="2" id="KW-0732">Signal</keyword>
<protein>
    <submittedName>
        <fullName evidence="3">Uncharacterized protein</fullName>
    </submittedName>
</protein>
<gene>
    <name evidence="3" type="ORF">PCOR1329_LOCUS60455</name>
</gene>
<dbReference type="Proteomes" id="UP001189429">
    <property type="component" value="Unassembled WGS sequence"/>
</dbReference>
<keyword evidence="4" id="KW-1185">Reference proteome</keyword>
<feature type="signal peptide" evidence="2">
    <location>
        <begin position="1"/>
        <end position="23"/>
    </location>
</feature>
<feature type="region of interest" description="Disordered" evidence="1">
    <location>
        <begin position="84"/>
        <end position="158"/>
    </location>
</feature>
<feature type="chain" id="PRO_5045274272" evidence="2">
    <location>
        <begin position="24"/>
        <end position="158"/>
    </location>
</feature>
<accession>A0ABN9VTX5</accession>
<evidence type="ECO:0000256" key="2">
    <source>
        <dbReference type="SAM" id="SignalP"/>
    </source>
</evidence>
<reference evidence="3" key="1">
    <citation type="submission" date="2023-10" db="EMBL/GenBank/DDBJ databases">
        <authorList>
            <person name="Chen Y."/>
            <person name="Shah S."/>
            <person name="Dougan E. K."/>
            <person name="Thang M."/>
            <person name="Chan C."/>
        </authorList>
    </citation>
    <scope>NUCLEOTIDE SEQUENCE [LARGE SCALE GENOMIC DNA]</scope>
</reference>
<name>A0ABN9VTX5_9DINO</name>
<organism evidence="3 4">
    <name type="scientific">Prorocentrum cordatum</name>
    <dbReference type="NCBI Taxonomy" id="2364126"/>
    <lineage>
        <taxon>Eukaryota</taxon>
        <taxon>Sar</taxon>
        <taxon>Alveolata</taxon>
        <taxon>Dinophyceae</taxon>
        <taxon>Prorocentrales</taxon>
        <taxon>Prorocentraceae</taxon>
        <taxon>Prorocentrum</taxon>
    </lineage>
</organism>
<feature type="compositionally biased region" description="Basic and acidic residues" evidence="1">
    <location>
        <begin position="85"/>
        <end position="95"/>
    </location>
</feature>
<evidence type="ECO:0000256" key="1">
    <source>
        <dbReference type="SAM" id="MobiDB-lite"/>
    </source>
</evidence>
<dbReference type="EMBL" id="CAUYUJ010017571">
    <property type="protein sequence ID" value="CAK0875906.1"/>
    <property type="molecule type" value="Genomic_DNA"/>
</dbReference>
<feature type="compositionally biased region" description="Basic and acidic residues" evidence="1">
    <location>
        <begin position="105"/>
        <end position="118"/>
    </location>
</feature>
<evidence type="ECO:0000313" key="4">
    <source>
        <dbReference type="Proteomes" id="UP001189429"/>
    </source>
</evidence>
<sequence>MAGHGLLALALALAATAASPAAADEDDSTFPAKLSLKLLGDLDGCLEDFAESVADELELQGSGWSRLEADLDGVLAQLEAGLTAERPEAPLRDAASEEAVSDPVADGRRPHRGERAPEEPEEVVGPAVVIDLTPIRERGGSFRADSTTTPRRADYTNR</sequence>